<sequence length="612" mass="68743">MPYGVRSVTACPTLTQRNGLTLQRWRSQIRAPLVHLQRLHVDGRVRLSNEWAPSGGIAASKNEDAHSKLIRAGFIRQSHSGIFHLLPLGLRVHDKVIRLVDRHMRRLGASRVQLSAISSEALWEQTGRLSKIGSELFRFNDRKEGKYLLSPTHEEEITALVARSAKSYKNLPLRLYQITPKYRDELRPRQGLLRGREFYMKDLYTFDYSNEAALETYEQVREAYSQIFIKEMKLPVLVAQASSGDMGGSLSHEYHIPTALGEDHVMSCHSCGYVANEELAESRPAAAVFVDNTCQPKAWHGISKDRKSLVRVWFNSDQFSGEDISTHAVKQAFPDLDSGVEDPAPFWAAAIKESTTNEESQVRVVNLFDDRLPKEMRIYPSLDSNDSPELRRLPVTNLKDGIPNPFRIKDGDACPRCDDGTLKVQKAIELGHTFHLGTRYSEPLGASVSVPARLLPGHDGKEPSRGGEEQTTVPIQMGCHGIGISRIVGAVADHLADERGLNWPRVIAPYQVVVITNSKDTSLMRDAGEVYDQLVANGRKHDVDAIIDDRQDANMGWKLKDADLVGYPVIVVLGREWKASRRVEVQCRRLAHTELVPLKDLRSRVTDLLHQL</sequence>
<dbReference type="InterPro" id="IPR036621">
    <property type="entry name" value="Anticodon-bd_dom_sf"/>
</dbReference>
<evidence type="ECO:0000313" key="11">
    <source>
        <dbReference type="EMBL" id="KAL2290860.1"/>
    </source>
</evidence>
<dbReference type="InterPro" id="IPR050062">
    <property type="entry name" value="Pro-tRNA_synthetase"/>
</dbReference>
<evidence type="ECO:0000256" key="5">
    <source>
        <dbReference type="ARBA" id="ARBA00022840"/>
    </source>
</evidence>
<dbReference type="InterPro" id="IPR002316">
    <property type="entry name" value="Pro-tRNA-ligase_IIa"/>
</dbReference>
<comment type="caution">
    <text evidence="11">The sequence shown here is derived from an EMBL/GenBank/DDBJ whole genome shotgun (WGS) entry which is preliminary data.</text>
</comment>
<evidence type="ECO:0000256" key="1">
    <source>
        <dbReference type="ARBA" id="ARBA00008226"/>
    </source>
</evidence>
<dbReference type="InterPro" id="IPR002314">
    <property type="entry name" value="aa-tRNA-synt_IIb"/>
</dbReference>
<organism evidence="11 12">
    <name type="scientific">Diaporthe vaccinii</name>
    <dbReference type="NCBI Taxonomy" id="105482"/>
    <lineage>
        <taxon>Eukaryota</taxon>
        <taxon>Fungi</taxon>
        <taxon>Dikarya</taxon>
        <taxon>Ascomycota</taxon>
        <taxon>Pezizomycotina</taxon>
        <taxon>Sordariomycetes</taxon>
        <taxon>Sordariomycetidae</taxon>
        <taxon>Diaporthales</taxon>
        <taxon>Diaporthaceae</taxon>
        <taxon>Diaporthe</taxon>
        <taxon>Diaporthe eres species complex</taxon>
    </lineage>
</organism>
<keyword evidence="3" id="KW-0436">Ligase</keyword>
<dbReference type="PROSITE" id="PS50862">
    <property type="entry name" value="AA_TRNA_LIGASE_II"/>
    <property type="match status" value="1"/>
</dbReference>
<dbReference type="Gene3D" id="3.30.930.10">
    <property type="entry name" value="Bira Bifunctional Protein, Domain 2"/>
    <property type="match status" value="2"/>
</dbReference>
<dbReference type="PRINTS" id="PR01046">
    <property type="entry name" value="TRNASYNTHPRO"/>
</dbReference>
<dbReference type="Gene3D" id="3.40.50.800">
    <property type="entry name" value="Anticodon-binding domain"/>
    <property type="match status" value="1"/>
</dbReference>
<dbReference type="SUPFAM" id="SSF55681">
    <property type="entry name" value="Class II aaRS and biotin synthetases"/>
    <property type="match status" value="1"/>
</dbReference>
<feature type="domain" description="Aminoacyl-transfer RNA synthetases class-II family profile" evidence="10">
    <location>
        <begin position="89"/>
        <end position="504"/>
    </location>
</feature>
<evidence type="ECO:0000256" key="7">
    <source>
        <dbReference type="ARBA" id="ARBA00023146"/>
    </source>
</evidence>
<dbReference type="PANTHER" id="PTHR42753:SF2">
    <property type="entry name" value="PROLINE--TRNA LIGASE"/>
    <property type="match status" value="1"/>
</dbReference>
<keyword evidence="7" id="KW-0030">Aminoacyl-tRNA synthetase</keyword>
<keyword evidence="6" id="KW-0648">Protein biosynthesis</keyword>
<name>A0ABR4F8M0_9PEZI</name>
<evidence type="ECO:0000259" key="10">
    <source>
        <dbReference type="PROSITE" id="PS50862"/>
    </source>
</evidence>
<dbReference type="Pfam" id="PF00587">
    <property type="entry name" value="tRNA-synt_2b"/>
    <property type="match status" value="1"/>
</dbReference>
<evidence type="ECO:0000256" key="4">
    <source>
        <dbReference type="ARBA" id="ARBA00022741"/>
    </source>
</evidence>
<protein>
    <recommendedName>
        <fullName evidence="2">proline--tRNA ligase</fullName>
        <ecNumber evidence="2">6.1.1.15</ecNumber>
    </recommendedName>
    <alternativeName>
        <fullName evidence="8">Prolyl-tRNA synthetase</fullName>
    </alternativeName>
</protein>
<dbReference type="Proteomes" id="UP001600888">
    <property type="component" value="Unassembled WGS sequence"/>
</dbReference>
<dbReference type="Pfam" id="PF03129">
    <property type="entry name" value="HGTP_anticodon"/>
    <property type="match status" value="1"/>
</dbReference>
<dbReference type="InterPro" id="IPR045864">
    <property type="entry name" value="aa-tRNA-synth_II/BPL/LPL"/>
</dbReference>
<comment type="catalytic activity">
    <reaction evidence="9">
        <text>tRNA(Pro) + L-proline + ATP = L-prolyl-tRNA(Pro) + AMP + diphosphate</text>
        <dbReference type="Rhea" id="RHEA:14305"/>
        <dbReference type="Rhea" id="RHEA-COMP:9700"/>
        <dbReference type="Rhea" id="RHEA-COMP:9702"/>
        <dbReference type="ChEBI" id="CHEBI:30616"/>
        <dbReference type="ChEBI" id="CHEBI:33019"/>
        <dbReference type="ChEBI" id="CHEBI:60039"/>
        <dbReference type="ChEBI" id="CHEBI:78442"/>
        <dbReference type="ChEBI" id="CHEBI:78532"/>
        <dbReference type="ChEBI" id="CHEBI:456215"/>
        <dbReference type="EC" id="6.1.1.15"/>
    </reaction>
</comment>
<dbReference type="EC" id="6.1.1.15" evidence="2"/>
<dbReference type="PANTHER" id="PTHR42753">
    <property type="entry name" value="MITOCHONDRIAL RIBOSOME PROTEIN L39/PROLYL-TRNA LIGASE FAMILY MEMBER"/>
    <property type="match status" value="1"/>
</dbReference>
<evidence type="ECO:0000256" key="9">
    <source>
        <dbReference type="ARBA" id="ARBA00047671"/>
    </source>
</evidence>
<evidence type="ECO:0000256" key="8">
    <source>
        <dbReference type="ARBA" id="ARBA00029731"/>
    </source>
</evidence>
<dbReference type="InterPro" id="IPR006195">
    <property type="entry name" value="aa-tRNA-synth_II"/>
</dbReference>
<gene>
    <name evidence="11" type="ORF">FJTKL_14813</name>
</gene>
<keyword evidence="5" id="KW-0067">ATP-binding</keyword>
<dbReference type="InterPro" id="IPR033730">
    <property type="entry name" value="ProRS_core_prok"/>
</dbReference>
<dbReference type="SUPFAM" id="SSF52954">
    <property type="entry name" value="Class II aaRS ABD-related"/>
    <property type="match status" value="1"/>
</dbReference>
<dbReference type="InterPro" id="IPR004154">
    <property type="entry name" value="Anticodon-bd"/>
</dbReference>
<proteinExistence type="inferred from homology"/>
<keyword evidence="4" id="KW-0547">Nucleotide-binding</keyword>
<dbReference type="CDD" id="cd00779">
    <property type="entry name" value="ProRS_core_prok"/>
    <property type="match status" value="1"/>
</dbReference>
<reference evidence="11 12" key="1">
    <citation type="submission" date="2024-03" db="EMBL/GenBank/DDBJ databases">
        <title>A high-quality draft genome sequence of Diaporthe vaccinii, a causative agent of upright dieback and viscid rot disease in cranberry plants.</title>
        <authorList>
            <person name="Sarrasin M."/>
            <person name="Lang B.F."/>
            <person name="Burger G."/>
        </authorList>
    </citation>
    <scope>NUCLEOTIDE SEQUENCE [LARGE SCALE GENOMIC DNA]</scope>
    <source>
        <strain evidence="11 12">IS7</strain>
    </source>
</reference>
<keyword evidence="12" id="KW-1185">Reference proteome</keyword>
<evidence type="ECO:0000313" key="12">
    <source>
        <dbReference type="Proteomes" id="UP001600888"/>
    </source>
</evidence>
<evidence type="ECO:0000256" key="3">
    <source>
        <dbReference type="ARBA" id="ARBA00022598"/>
    </source>
</evidence>
<accession>A0ABR4F8M0</accession>
<evidence type="ECO:0000256" key="6">
    <source>
        <dbReference type="ARBA" id="ARBA00022917"/>
    </source>
</evidence>
<comment type="similarity">
    <text evidence="1">Belongs to the class-II aminoacyl-tRNA synthetase family.</text>
</comment>
<dbReference type="EMBL" id="JBAWTH010000008">
    <property type="protein sequence ID" value="KAL2290860.1"/>
    <property type="molecule type" value="Genomic_DNA"/>
</dbReference>
<evidence type="ECO:0000256" key="2">
    <source>
        <dbReference type="ARBA" id="ARBA00012831"/>
    </source>
</evidence>